<feature type="compositionally biased region" description="Acidic residues" evidence="2">
    <location>
        <begin position="4995"/>
        <end position="5016"/>
    </location>
</feature>
<comment type="caution">
    <text evidence="5">The sequence shown here is derived from an EMBL/GenBank/DDBJ whole genome shotgun (WGS) entry which is preliminary data.</text>
</comment>
<dbReference type="InterPro" id="IPR016024">
    <property type="entry name" value="ARM-type_fold"/>
</dbReference>
<dbReference type="Pfam" id="PF20416">
    <property type="entry name" value="UTP20"/>
    <property type="match status" value="1"/>
</dbReference>
<gene>
    <name evidence="5" type="ORF">TGVAND_216210</name>
</gene>
<feature type="compositionally biased region" description="Acidic residues" evidence="2">
    <location>
        <begin position="5082"/>
        <end position="5094"/>
    </location>
</feature>
<feature type="compositionally biased region" description="Gly residues" evidence="2">
    <location>
        <begin position="2012"/>
        <end position="2021"/>
    </location>
</feature>
<dbReference type="PANTHER" id="PTHR17695:SF11">
    <property type="entry name" value="SMALL SUBUNIT PROCESSOME COMPONENT 20 HOMOLOG"/>
    <property type="match status" value="1"/>
</dbReference>
<dbReference type="OrthoDB" id="360653at2759"/>
<feature type="region of interest" description="Disordered" evidence="2">
    <location>
        <begin position="4315"/>
        <end position="4367"/>
    </location>
</feature>
<feature type="compositionally biased region" description="Basic and acidic residues" evidence="2">
    <location>
        <begin position="2721"/>
        <end position="2736"/>
    </location>
</feature>
<dbReference type="SUPFAM" id="SSF48371">
    <property type="entry name" value="ARM repeat"/>
    <property type="match status" value="2"/>
</dbReference>
<feature type="region of interest" description="Disordered" evidence="2">
    <location>
        <begin position="2001"/>
        <end position="2031"/>
    </location>
</feature>
<feature type="compositionally biased region" description="Acidic residues" evidence="2">
    <location>
        <begin position="2637"/>
        <end position="2646"/>
    </location>
</feature>
<feature type="region of interest" description="Disordered" evidence="2">
    <location>
        <begin position="2603"/>
        <end position="2646"/>
    </location>
</feature>
<feature type="region of interest" description="Disordered" evidence="2">
    <location>
        <begin position="5361"/>
        <end position="5382"/>
    </location>
</feature>
<feature type="compositionally biased region" description="Polar residues" evidence="2">
    <location>
        <begin position="3626"/>
        <end position="3638"/>
    </location>
</feature>
<dbReference type="Proteomes" id="UP000028840">
    <property type="component" value="Unassembled WGS sequence"/>
</dbReference>
<dbReference type="VEuPathDB" id="ToxoDB:TGVAND_216210"/>
<feature type="compositionally biased region" description="Low complexity" evidence="2">
    <location>
        <begin position="5218"/>
        <end position="5230"/>
    </location>
</feature>
<feature type="compositionally biased region" description="Basic and acidic residues" evidence="2">
    <location>
        <begin position="271"/>
        <end position="297"/>
    </location>
</feature>
<feature type="compositionally biased region" description="Basic and acidic residues" evidence="2">
    <location>
        <begin position="1826"/>
        <end position="1835"/>
    </location>
</feature>
<organism evidence="5">
    <name type="scientific">Toxoplasma gondii VAND</name>
    <dbReference type="NCBI Taxonomy" id="933077"/>
    <lineage>
        <taxon>Eukaryota</taxon>
        <taxon>Sar</taxon>
        <taxon>Alveolata</taxon>
        <taxon>Apicomplexa</taxon>
        <taxon>Conoidasida</taxon>
        <taxon>Coccidia</taxon>
        <taxon>Eucoccidiorida</taxon>
        <taxon>Eimeriorina</taxon>
        <taxon>Sarcocystidae</taxon>
        <taxon>Toxoplasma</taxon>
    </lineage>
</organism>
<feature type="region of interest" description="Disordered" evidence="2">
    <location>
        <begin position="1581"/>
        <end position="1601"/>
    </location>
</feature>
<protein>
    <submittedName>
        <fullName evidence="5">Down-regulated in metastasis protein</fullName>
    </submittedName>
</protein>
<feature type="compositionally biased region" description="Acidic residues" evidence="2">
    <location>
        <begin position="5030"/>
        <end position="5039"/>
    </location>
</feature>
<accession>A0A086PL69</accession>
<feature type="region of interest" description="Disordered" evidence="2">
    <location>
        <begin position="4467"/>
        <end position="4493"/>
    </location>
</feature>
<evidence type="ECO:0000313" key="5">
    <source>
        <dbReference type="EMBL" id="KFH01101.1"/>
    </source>
</evidence>
<evidence type="ECO:0000259" key="3">
    <source>
        <dbReference type="Pfam" id="PF07539"/>
    </source>
</evidence>
<feature type="region of interest" description="Disordered" evidence="2">
    <location>
        <begin position="5193"/>
        <end position="5238"/>
    </location>
</feature>
<feature type="compositionally biased region" description="Basic and acidic residues" evidence="2">
    <location>
        <begin position="1922"/>
        <end position="1937"/>
    </location>
</feature>
<feature type="compositionally biased region" description="Acidic residues" evidence="2">
    <location>
        <begin position="2745"/>
        <end position="2754"/>
    </location>
</feature>
<feature type="region of interest" description="Disordered" evidence="2">
    <location>
        <begin position="2386"/>
        <end position="2416"/>
    </location>
</feature>
<dbReference type="EMBL" id="AEYJ02001562">
    <property type="protein sequence ID" value="KFH01101.1"/>
    <property type="molecule type" value="Genomic_DNA"/>
</dbReference>
<feature type="coiled-coil region" evidence="1">
    <location>
        <begin position="2647"/>
        <end position="2674"/>
    </location>
</feature>
<feature type="compositionally biased region" description="Low complexity" evidence="2">
    <location>
        <begin position="1581"/>
        <end position="1591"/>
    </location>
</feature>
<proteinExistence type="predicted"/>
<reference evidence="5" key="2">
    <citation type="journal article" date="2015" name="Eukaryot. Cell">
        <title>Genetic mapping reveals that sinefungin resistance in Toxoplasma gondii is controlled by a putative amino acid transporter locus that can be used as a negative selectable marker.</title>
        <authorList>
            <person name="Behnke M.S."/>
            <person name="Khan A."/>
            <person name="Sibley L.D."/>
        </authorList>
    </citation>
    <scope>NUCLEOTIDE SEQUENCE [LARGE SCALE GENOMIC DNA]</scope>
    <source>
        <strain evidence="5">VAND</strain>
    </source>
</reference>
<feature type="region of interest" description="Disordered" evidence="2">
    <location>
        <begin position="4966"/>
        <end position="5143"/>
    </location>
</feature>
<dbReference type="InterPro" id="IPR052575">
    <property type="entry name" value="SSU_processome_comp_20"/>
</dbReference>
<evidence type="ECO:0000256" key="1">
    <source>
        <dbReference type="SAM" id="Coils"/>
    </source>
</evidence>
<dbReference type="GO" id="GO:0030686">
    <property type="term" value="C:90S preribosome"/>
    <property type="evidence" value="ECO:0007669"/>
    <property type="project" value="TreeGrafter"/>
</dbReference>
<feature type="region of interest" description="Disordered" evidence="2">
    <location>
        <begin position="3085"/>
        <end position="3105"/>
    </location>
</feature>
<dbReference type="InterPro" id="IPR011430">
    <property type="entry name" value="UTP20_N"/>
</dbReference>
<feature type="compositionally biased region" description="Basic and acidic residues" evidence="2">
    <location>
        <begin position="4040"/>
        <end position="4061"/>
    </location>
</feature>
<dbReference type="GO" id="GO:0032040">
    <property type="term" value="C:small-subunit processome"/>
    <property type="evidence" value="ECO:0007669"/>
    <property type="project" value="TreeGrafter"/>
</dbReference>
<feature type="region of interest" description="Disordered" evidence="2">
    <location>
        <begin position="4039"/>
        <end position="4068"/>
    </location>
</feature>
<feature type="compositionally biased region" description="Basic and acidic residues" evidence="2">
    <location>
        <begin position="3507"/>
        <end position="3528"/>
    </location>
</feature>
<feature type="compositionally biased region" description="Acidic residues" evidence="2">
    <location>
        <begin position="5102"/>
        <end position="5126"/>
    </location>
</feature>
<feature type="compositionally biased region" description="Basic and acidic residues" evidence="2">
    <location>
        <begin position="5063"/>
        <end position="5072"/>
    </location>
</feature>
<feature type="compositionally biased region" description="Acidic residues" evidence="2">
    <location>
        <begin position="4342"/>
        <end position="4352"/>
    </location>
</feature>
<evidence type="ECO:0000256" key="2">
    <source>
        <dbReference type="SAM" id="MobiDB-lite"/>
    </source>
</evidence>
<feature type="compositionally biased region" description="Acidic residues" evidence="2">
    <location>
        <begin position="5048"/>
        <end position="5062"/>
    </location>
</feature>
<feature type="compositionally biased region" description="Acidic residues" evidence="2">
    <location>
        <begin position="3529"/>
        <end position="3557"/>
    </location>
</feature>
<feature type="compositionally biased region" description="Acidic residues" evidence="2">
    <location>
        <begin position="4978"/>
        <end position="4988"/>
    </location>
</feature>
<feature type="region of interest" description="Disordered" evidence="2">
    <location>
        <begin position="3506"/>
        <end position="3581"/>
    </location>
</feature>
<name>A0A086PL69_TOXGO</name>
<feature type="region of interest" description="Disordered" evidence="2">
    <location>
        <begin position="3765"/>
        <end position="3784"/>
    </location>
</feature>
<feature type="region of interest" description="Disordered" evidence="2">
    <location>
        <begin position="2800"/>
        <end position="2826"/>
    </location>
</feature>
<feature type="compositionally biased region" description="Basic and acidic residues" evidence="2">
    <location>
        <begin position="2022"/>
        <end position="2031"/>
    </location>
</feature>
<reference evidence="5" key="1">
    <citation type="submission" date="2014-08" db="EMBL/GenBank/DDBJ databases">
        <authorList>
            <person name="Sibley D."/>
            <person name="Venepally P."/>
            <person name="Karamycheva S."/>
            <person name="Hadjithomas M."/>
            <person name="Khan A."/>
            <person name="Brunk B."/>
            <person name="Roos D."/>
            <person name="Caler E."/>
            <person name="Lorenzi H."/>
        </authorList>
    </citation>
    <scope>NUCLEOTIDE SEQUENCE [LARGE SCALE GENOMIC DNA]</scope>
    <source>
        <strain evidence="5">VAND</strain>
    </source>
</reference>
<dbReference type="PANTHER" id="PTHR17695">
    <property type="entry name" value="SMALL SUBUNIT PROCESSOME COMPONENT 20 HOMOLOG"/>
    <property type="match status" value="1"/>
</dbReference>
<feature type="region of interest" description="Disordered" evidence="2">
    <location>
        <begin position="2269"/>
        <end position="2291"/>
    </location>
</feature>
<feature type="compositionally biased region" description="Basic and acidic residues" evidence="2">
    <location>
        <begin position="4470"/>
        <end position="4489"/>
    </location>
</feature>
<feature type="region of interest" description="Disordered" evidence="2">
    <location>
        <begin position="1"/>
        <end position="21"/>
    </location>
</feature>
<feature type="region of interest" description="Disordered" evidence="2">
    <location>
        <begin position="5529"/>
        <end position="5548"/>
    </location>
</feature>
<sequence>MGNPREGGRGPAVPGGSLPACDERRKQQLEERRRVNLQTKCFDPTTTRFRFLSFAERLQIQLKAQTSPLRSTGLLDLLEEQKALLERTVGSVGWGKRSQPDTLFGDAEAEEERRKRRKTEELQFSSLREVIRHLATVQHPPAVAALLSELAPLCDSLPLLLFHRERILQSLLRLLLEDEAITVVLNLLQALAKDLRSEFVAFLPSVFSSLLLLSRQLELTVDAERLRLLFSCIGSIFRYLARPLLRDFDFAVALFMPWLCGDDASPPSGGERSEAGEARGGRPEKRDGPGRAGRAENRQGAPAAKAKREGHKKETEETPEQMPSVSRKGQTVTEEIRLLAARAFACLLRKAGGEEGDSGDLLGCIETLFRHMSRCSPSAREAYGESVAMILFESVKSVQLSFKRPFDCVVRFLFATVLFQKPYVEAGERSWAPSLSAAFPSGNETDTQLEGETDIREAEVAARGVEEGGQMAEDRESATEGKGIPKVEDAFAVYRAQVKCLVSFLLHARQHTKALESPGAKKIEALLLEFFSVAVKAAPSALLASLAKLGRSAADEETDVKHPANSMNLFSGSFASVLASPFHAYFYNFPAPHLFTDHRYLSGVDRTSPLSSCLSLALAASGKTGGSLPSSPASPLFLAYGLLTLIELSGAWVFELPRLEGSFDAFLCRLFTVLSPALLKSGGDKQKQKTKQDSRKKKSWEGSLWRVTATEEEAQEIERAPLVLQPLLATSVCLRRTPVAKEAQQGERSPRQGLSSTSLVASECLFLSSALQLEAVSFFSLFLPCAVLRLLSLLWRAVPLSFCSAVNAVWSSTSSDLFGGLLSVPLKFLQFSTARALPPASPAQPATLLSSSVFPVKSSPTCLLEAYVNCALAYTSMLHAHLAPFKEETLRRQNCVHGFGLYGLRSTCGFLLRLLASQPRQVALSSALPLQLCSHSPSLSGDMLEWERSAASLLLAEEMSEFVEASSSRLDASGVDSAQTQEKKGESNEGRLLLLQAKQSLPQLLLAVTRRLQKTRSAFEGSRDSAPPHSGRPTRFEVDLASAAQRRTVDDLACTYSMLSSFLPLLSATEIQAYVAGEGEDAGVTKSDQRREELQKLLALVHTETSHLIAVLLLWLAGKLLALPVDVHLAAQNVDTVLSRDCARPCACETADSDGALPTTFASVRSRGKVTREAETDVTAVLHILRICFRCLDTATPLIRGSREAAEAAKDLEDTQGRRLRTRAGGLPAPPIELLQVVQEVEEKVKHTAALTREPCPSFCVFSLAACSAFSSSEKWLAVILSLFSSGSFLYELHGPSGSSAEPFVSLFSPLLRSAAFCISSVLGASFEEVDGEEEKTEVLESRSSSPQGSACLRDVVGPHLASILSCCSSSCRRARQDAIFFLHLCSPFLCSLQSVFSSSCSASAPSTHAALEEAISAPSLLPLHRAFADACGAQLRSLLSLEKLPVGLETERKLINAYGALVRGATSVFSQGLLLLSQPLDAAEESMATPEEARMCLDVSFTRTVAPILEATVRVLLSQLFVKFSPLWQPAVDAVLQLLEDIHALQGEALQAEASALTSAAFAAAVSSSSDSAVSLGEQRSSARSVAASREPTEGERETCASLEHDGCVARKTPSEAACASSSGEADSVASASVLRTEGAELSRMHARLSSALLSTTWEILTAQVARAVSDLGACRPGRRAAVPSCRKPEASLGRPEGETVEPDSRGRAAEANCDVESQRYTAGVTEAGERQEGSEREANAFSKWFVRTEWKRALGDDADEVSDPLSRHTRLLRLVEGIMGSYGKDAFVTSRREEAAEPGVQESEEPGTEHACREENRSGTVEKTGGRESERRLVPGAESGDAKPVSGPGSEPLAHANKLKKAKKRVQEEARMSGSRSGALSKRRQALTRFNWLLRQTLCVVETLTEGGADNASGEEEGEPREIRETPHEAAERSETPCVSSAPRGEGERLVTCEEAIFRTNAVSLVPRACDCLRAVVALSRVDPNCFLSAAEKRALALKTGEKSQQSPGGALGLAAGGKAGDKAGEGPDETDRLLKEAAEAERLWTRLPAVCAQRLVTIADPSLQQLVIQVLQLSPVLRPQLAPYAPLLAQLISDKSSSNALLRLRLAEPEEEGEDDLATDDAQATTKRKNEQGKATVAKLVVVQEQHRHLVVPLVVRILMAKVQHRAAGRSATAVFAERRNVFAFLSSVAAQELPLLLSILLYPLVDVWLGPEASKAEEAFPAHDSSAVLPSLSVGAASSVPLSGFLKEQYLCAFVAAQLNASAAASDSGLSPPEGRKGELLSRRASAPASPAVLGECTVDGRSAGETLEMSAHAEKKAQRVLVRLAPCCLPPNVSSRLPGCCKTLQQLQDMLKRLLFPATPFLILFYRALLQNIVSTSDASSSSREIQGATREQDAGDLGPPGPSSAGRLGAGRDGRAYVKQTVHLCLLLLRQLLDLFPEASNVWRDILKPAGPALQHLLEAAVATAAASPAGGRGPHEEGKKQKKNIPAVVALVCSWAAQPAYFSFFSSVVPEALPTLFAVPALPAVLRRVAPSFGSEGPGRRAFGSVPFGRGRGGLGASCGVLEAVLDAALLLSVGGMDREREEALAASFHGEIKDLRRRRRKTRARGRHASQGSAKQIRRSAVSSSSSSSEEEKEMWVEEDEIAQRRQALLREQRELEAERQQHEREGMATLLPHVGGLLASLEILFQHRRLATLGGSQGATAPAFGSSQGASGDRKLEAAREDGDAGKAGDQVAQEEGPDHDEGGEEEPREREEDDASAGPQRSLFGVVRVKELQLLTRIARYAVADVNAPSEQLGETPLSPTSPSKGRPKIEASASSLEASEAASTFAPVSCSAREQRFSVVLRLIRLLVQSLPSGSVAPTLNARLGSPSSTTRLLLSLEALLQLTFPLAAQVRALREEEGATPGAASAEIGAQAGPFAGVVHEDAGRPGEASKASPSSQLLELKGVLEAMTRHCSILLQSTVSSACRAAVAKLFLAVEFAACGVMLFSSDAELDEKVGAQIERLLSRPQTGAQEEDEVGVEAKGQQLLAALVPGGSLLRALLTEREDQTDGGDARTEKKLLCSLLHRRCSIEERGSAYGETQPGSPRASPAGREATVPEAPVAFVDNPETLFQWRLSVALIVFSLNYRRGQTGLSRGQALTLLADDEDQPDSSMQLIVLHALVASATIRGLPSPNASPASNEIGQVPPDLLEPLIRHCLFLLGAAGIEWSVQQAAAAVLKAVVDSVALLSVAPASRVSSSTSSSCMSRQSPQVRMQLLARLVMPFVRAQLKAPDDAQLRQGLHLLAYVVRTLAPVAMRLPSLAGPSGTETETKRLRQLDKVFHLDLASLLAAPPPGAVAEALLEPGTQKPGTEDAGGDFFRDFLHMQRHRQGRALQRLAQAAREKGVGATTLRLVALPLCFASLLQRASLRPRSEEERKKKHSFLRKEVFHQGLAEQAVSCLEACSYRLKWPMTLNTVRLLSRFLSDFPEREGFLFRAICGVVRAFEAHVKQAVSEALHRDSRVDGGDEGAQRERQTEGEESETEEEHEEEGQDEEEEEEERGEGEEHEERAEEVSGSEDEDEGSRRREAAEGRLRARHRLELMHARIKADLLPLLYRLAFGSSSGKKPSEGGDQMLTSPPGTSQSRGAQKGKEQNVRPSIVAVLLLLIRLLPSADFQQNLPKLVRSVAFNLRSRDRDLRRKARGALVSMAVSLGPSFFSVLVAEVGVLLQDRKPSVKKGGAQEEDVAGSSAQAFYRPVFLFTVHAMLKGLVDEEEKKRGDAPGMEVEGDKTGHEEAGLDKALPLVLPLIAEELSRVADPDRLSQDPSTRQHSKIDEARHLKGPSLVFLLASCSSATSCASTILPFLYSLLGGRRRVGDTVSSAYSPAYLERVKDLFLHFVKGANKNRSLSPFFFFLLSRRLLTLTVALLQSQLLHPLQLEQAGRRREHLEFLLAKQELRRQQVGGGRRRKARANCLPLVRHAQLAEPLEDEAGACAEQAESQILQERMHAPQDDDREPQRHRTREALLREDAGFFHCMLFNSAIGLPGEADKEHSRRPSGEGDKEAHSEGEGEEGQAEANFLQAPDSLDEAMALARERRLDGLRAAVAAKKDRAMVTQPGAAKGISLEKALHKKSLNAYTRQGFDSTSRATTVGFTGLRLLLSALKRWKFLLKKAKPEESSDAKVGSKVEMKTKATQRQLRGELEKTTFALLICFCSNITDLISWTMRCLPHLLPLRLSALESRGAVVASMTLRLFHTMGGGWSSSRREEDHQLFLACSRLLPLLLLHPQGNLWFAAALNPYVRVPQTHRQLLLIEMERTRSRGRAAKHVGEERGENQGEESAASDGSSEVGEEDEQEQTDDAAGAGGSRRERCPAEAAEAVLGREKASEEEKCEAVEEPLVLSDTQMRLLREEEEKNWRGKTDVETRLEENFKEALLAQILHSLESPQLRLSGLMLFKTLVLPHYRDVAAAALASDAGEGKPEGEGGKRKKDKDAGGKKARKNIGDSTLLCDVYRGVDTIVRLMIQEAGEDAEGRRLAAVCGDIYSHFLLNFPMTEKTQQYRILFLIKNLHYSAPDGRRAVLNCLHKVLIRFPSELVVSRYSEVFLLALSGRLVLEEDRTAHEMLRMLLHLLLDIAQDSDDPEHSAASLFQTAVTVFLQPQIPKIMALQEFVLVFLDSQRERPMALLPRVLPLLHRMLLVAADRESRERFRASGVLPSCGDWRVSYKALLAFEKLMLFVHPSHLDGLFSRAARAAATRGETLFKVEGGEAGEEAEAAGVNSVDLELETQVAAQILGSCMLPSTGAVGGGDQDTSEHSRWRQQQGLDEQFDAHALSKLPKKDLLVGAAVGRLWLEAVEEGLRHEHPWLRAVSLRCVGAYIAAKSPRSYRPSTPCLFYLHRSRVSKQFGLIVSDGAPARPGADVVLAALSPFCKDLFLEKNPAAVLSARALVLPLLQLALSRPDVVVVPPRRRLSRAQRGEENNEGAGDSEEAAEEPVSDTGDAASDDNEEETRDQDEEIGEEIKDDGETGDGKLAPTDEVGEELDEEEALGKTRETLEDDDDEGGEEEGGEESAKVGEGKRRSSSGSDCEQSQDEAGDEQDNAEDLHSDDECSASGSDEELEEESKDSDEDDSEEEASRSEALAMQVLLRPPCDLAASTENALASSSSSASGFREDSSLDLLAFENKAAELACSADTIAFSGKRDLQPPSLSTQQEATSKRQRTGVSSSSSAALRSPASETGNSPAAFSEELVVGPEGDRETQEQIEVTNGGTRPFVVQDEASHPLLFLVKRLNFWLRRHLGTLGAYRRARFKKGSHGGREGENGQKGEDICTSIVRVGAILSVFHALVYQLPLHPSRGLHFSPEFPLGASSKKRKRDRKDGRKGAETEADASSVHGGSLFFSEAHLERLLFFVIDAAYRCSTVIRGGEEGGHKKEARTDSLLLQLLSTERGEGAFAADGGSSLAALWQGLASLSPKEQQREVLTGGMFLLSEIQEVLKDGGREELALGLLAKVRTSVLSCRLKRKVDSQQQALLQPQKYAEKRRRQQCKKKLSKKRKVALLIAKNRGGKRREKS</sequence>
<dbReference type="InterPro" id="IPR046523">
    <property type="entry name" value="UTP20_dom"/>
</dbReference>
<feature type="region of interest" description="Disordered" evidence="2">
    <location>
        <begin position="1793"/>
        <end position="1882"/>
    </location>
</feature>
<feature type="compositionally biased region" description="Basic and acidic residues" evidence="2">
    <location>
        <begin position="1809"/>
        <end position="1819"/>
    </location>
</feature>
<feature type="compositionally biased region" description="Polar residues" evidence="2">
    <location>
        <begin position="321"/>
        <end position="330"/>
    </location>
</feature>
<feature type="compositionally biased region" description="Basic residues" evidence="2">
    <location>
        <begin position="2603"/>
        <end position="2616"/>
    </location>
</feature>
<feature type="compositionally biased region" description="Basic residues" evidence="2">
    <location>
        <begin position="5533"/>
        <end position="5548"/>
    </location>
</feature>
<feature type="region of interest" description="Disordered" evidence="2">
    <location>
        <begin position="1688"/>
        <end position="1708"/>
    </location>
</feature>
<evidence type="ECO:0000259" key="4">
    <source>
        <dbReference type="Pfam" id="PF20416"/>
    </source>
</evidence>
<feature type="region of interest" description="Disordered" evidence="2">
    <location>
        <begin position="1909"/>
        <end position="1947"/>
    </location>
</feature>
<dbReference type="Pfam" id="PF07539">
    <property type="entry name" value="UTP20_N"/>
    <property type="match status" value="1"/>
</dbReference>
<feature type="domain" description="U3 small nucleolar RNA-associated protein 20 N-terminal" evidence="3">
    <location>
        <begin position="2132"/>
        <end position="2223"/>
    </location>
</feature>
<keyword evidence="1" id="KW-0175">Coiled coil</keyword>
<feature type="region of interest" description="Disordered" evidence="2">
    <location>
        <begin position="3614"/>
        <end position="3645"/>
    </location>
</feature>
<feature type="domain" description="U3 small nucleolar RNA-associated protein 20" evidence="4">
    <location>
        <begin position="3642"/>
        <end position="3721"/>
    </location>
</feature>
<feature type="compositionally biased region" description="Low complexity" evidence="2">
    <location>
        <begin position="4331"/>
        <end position="4341"/>
    </location>
</feature>
<feature type="compositionally biased region" description="Basic and acidic residues" evidence="2">
    <location>
        <begin position="1592"/>
        <end position="1601"/>
    </location>
</feature>
<feature type="region of interest" description="Disordered" evidence="2">
    <location>
        <begin position="2707"/>
        <end position="2772"/>
    </location>
</feature>
<feature type="region of interest" description="Disordered" evidence="2">
    <location>
        <begin position="266"/>
        <end position="330"/>
    </location>
</feature>